<reference evidence="1 2" key="1">
    <citation type="submission" date="2019-02" db="EMBL/GenBank/DDBJ databases">
        <title>Deep-cultivation of Planctomycetes and their phenomic and genomic characterization uncovers novel biology.</title>
        <authorList>
            <person name="Wiegand S."/>
            <person name="Jogler M."/>
            <person name="Boedeker C."/>
            <person name="Pinto D."/>
            <person name="Vollmers J."/>
            <person name="Rivas-Marin E."/>
            <person name="Kohn T."/>
            <person name="Peeters S.H."/>
            <person name="Heuer A."/>
            <person name="Rast P."/>
            <person name="Oberbeckmann S."/>
            <person name="Bunk B."/>
            <person name="Jeske O."/>
            <person name="Meyerdierks A."/>
            <person name="Storesund J.E."/>
            <person name="Kallscheuer N."/>
            <person name="Luecker S."/>
            <person name="Lage O.M."/>
            <person name="Pohl T."/>
            <person name="Merkel B.J."/>
            <person name="Hornburger P."/>
            <person name="Mueller R.-W."/>
            <person name="Bruemmer F."/>
            <person name="Labrenz M."/>
            <person name="Spormann A.M."/>
            <person name="Op Den Camp H."/>
            <person name="Overmann J."/>
            <person name="Amann R."/>
            <person name="Jetten M.S.M."/>
            <person name="Mascher T."/>
            <person name="Medema M.H."/>
            <person name="Devos D.P."/>
            <person name="Kaster A.-K."/>
            <person name="Ovreas L."/>
            <person name="Rohde M."/>
            <person name="Galperin M.Y."/>
            <person name="Jogler C."/>
        </authorList>
    </citation>
    <scope>NUCLEOTIDE SEQUENCE [LARGE SCALE GENOMIC DNA]</scope>
    <source>
        <strain evidence="1 2">KOR34</strain>
    </source>
</reference>
<dbReference type="RefSeq" id="WP_146564421.1">
    <property type="nucleotide sequence ID" value="NZ_SIHJ01000001.1"/>
</dbReference>
<evidence type="ECO:0000313" key="2">
    <source>
        <dbReference type="Proteomes" id="UP000316714"/>
    </source>
</evidence>
<gene>
    <name evidence="1" type="ORF">KOR34_20080</name>
</gene>
<protein>
    <submittedName>
        <fullName evidence="1">Uncharacterized protein</fullName>
    </submittedName>
</protein>
<dbReference type="Proteomes" id="UP000316714">
    <property type="component" value="Unassembled WGS sequence"/>
</dbReference>
<dbReference type="EMBL" id="SIHJ01000001">
    <property type="protein sequence ID" value="TWT37061.1"/>
    <property type="molecule type" value="Genomic_DNA"/>
</dbReference>
<accession>A0A5C5VG35</accession>
<dbReference type="AlphaFoldDB" id="A0A5C5VG35"/>
<comment type="caution">
    <text evidence="1">The sequence shown here is derived from an EMBL/GenBank/DDBJ whole genome shotgun (WGS) entry which is preliminary data.</text>
</comment>
<name>A0A5C5VG35_9BACT</name>
<sequence length="84" mass="9689">MPAGVTADDELALMDQEDRRIDYLPTSREISQACARIRSRWSLNEQRRRYVGELVPEDPTQDWRPPVIDTSAFRLAMSPGREQA</sequence>
<organism evidence="1 2">
    <name type="scientific">Posidoniimonas corsicana</name>
    <dbReference type="NCBI Taxonomy" id="1938618"/>
    <lineage>
        <taxon>Bacteria</taxon>
        <taxon>Pseudomonadati</taxon>
        <taxon>Planctomycetota</taxon>
        <taxon>Planctomycetia</taxon>
        <taxon>Pirellulales</taxon>
        <taxon>Lacipirellulaceae</taxon>
        <taxon>Posidoniimonas</taxon>
    </lineage>
</organism>
<keyword evidence="2" id="KW-1185">Reference proteome</keyword>
<proteinExistence type="predicted"/>
<dbReference type="OrthoDB" id="290857at2"/>
<evidence type="ECO:0000313" key="1">
    <source>
        <dbReference type="EMBL" id="TWT37061.1"/>
    </source>
</evidence>